<dbReference type="InterPro" id="IPR011600">
    <property type="entry name" value="Pept_C14_caspase"/>
</dbReference>
<evidence type="ECO:0000259" key="2">
    <source>
        <dbReference type="Pfam" id="PF00656"/>
    </source>
</evidence>
<dbReference type="Gene3D" id="3.40.50.1460">
    <property type="match status" value="1"/>
</dbReference>
<accession>A0A8H5T3K5</accession>
<dbReference type="InterPro" id="IPR050452">
    <property type="entry name" value="Metacaspase"/>
</dbReference>
<evidence type="ECO:0000256" key="1">
    <source>
        <dbReference type="ARBA" id="ARBA00009005"/>
    </source>
</evidence>
<dbReference type="GO" id="GO:0004197">
    <property type="term" value="F:cysteine-type endopeptidase activity"/>
    <property type="evidence" value="ECO:0007669"/>
    <property type="project" value="InterPro"/>
</dbReference>
<keyword evidence="4" id="KW-1185">Reference proteome</keyword>
<gene>
    <name evidence="3" type="ORF">FCIRC_11552</name>
</gene>
<dbReference type="AlphaFoldDB" id="A0A8H5T3K5"/>
<dbReference type="PANTHER" id="PTHR48104">
    <property type="entry name" value="METACASPASE-4"/>
    <property type="match status" value="1"/>
</dbReference>
<name>A0A8H5T3K5_FUSCI</name>
<sequence length="690" mass="77309">MIRKWALLCGGDYYVEGSTRAGGGLPATGPKTLRGCVQDVKSLKDLLIKIGVPRGNIRTLTATVRHEGDGAVEPRDLWPTWHNIQQALVQIENEAKEAGDGENLLFFHFSGHGTLRQQAPFTGPPDGKHKDDFNGTALVMTDVALGGPYLTGRQLGLWIKRMVEKSGFRATVVLDSCFSGDGLRRDDDGALLTPRCLDKLDISMMQVDIDAESRGSEDSVERTRDADVIHKCWLSEPKGCSVITACSRTETASERQFGSETMGVLTYWLVDTLIRFSGMDLSLPSHTRTVDYVRRRVQPNQTPMIYGDGLFQVFSLASYQGGESCTATAGYQSIELNIGSAQGVEVGAVYNAFTREVSPTERAIPGIQHPTQLQVTSVKPFQAQAKLLDPDAAKDWLLGQVRLASLHQWVIPKPVHVQYDGENLDRQLLARELNDIHNLNLENIWSSNRDFHITVNGADDFQISQSAAMIPRLPRISIKDSEWPKKLSCLLSHLSRFQALQDLYYWQYSAKLPESSFKLTTLPQRVQADEKVKLTLTYQGHSSSLWVSLYYFSASWGVEKLWPSSGTAAEHLNKDPFQEKVVITKEVRMRFPPKFRESDPDIIEDQFVFFISTSLDNQVPSWGDICLRSLQPDDVDKIMEWTACSSLGRVDGCNRDAYLVDEETEVLKTEWAVIRQTVETIRRPAPEDFS</sequence>
<organism evidence="3 4">
    <name type="scientific">Fusarium circinatum</name>
    <name type="common">Pitch canker fungus</name>
    <name type="synonym">Gibberella circinata</name>
    <dbReference type="NCBI Taxonomy" id="48490"/>
    <lineage>
        <taxon>Eukaryota</taxon>
        <taxon>Fungi</taxon>
        <taxon>Dikarya</taxon>
        <taxon>Ascomycota</taxon>
        <taxon>Pezizomycotina</taxon>
        <taxon>Sordariomycetes</taxon>
        <taxon>Hypocreomycetidae</taxon>
        <taxon>Hypocreales</taxon>
        <taxon>Nectriaceae</taxon>
        <taxon>Fusarium</taxon>
        <taxon>Fusarium fujikuroi species complex</taxon>
    </lineage>
</organism>
<reference evidence="4" key="1">
    <citation type="journal article" date="2020" name="BMC Genomics">
        <title>Correction to: Identification and distribution of gene clusters required for synthesis of sphingolipid metabolism inhibitors in diverse species of the filamentous fungus Fusarium.</title>
        <authorList>
            <person name="Kim H.S."/>
            <person name="Lohmar J.M."/>
            <person name="Busman M."/>
            <person name="Brown D.W."/>
            <person name="Naumann T.A."/>
            <person name="Divon H.H."/>
            <person name="Lysoe E."/>
            <person name="Uhlig S."/>
            <person name="Proctor R.H."/>
        </authorList>
    </citation>
    <scope>NUCLEOTIDE SEQUENCE [LARGE SCALE GENOMIC DNA]</scope>
    <source>
        <strain evidence="4">NRRL 25331</strain>
    </source>
</reference>
<dbReference type="Pfam" id="PF00656">
    <property type="entry name" value="Peptidase_C14"/>
    <property type="match status" value="1"/>
</dbReference>
<comment type="similarity">
    <text evidence="1">Belongs to the peptidase C14B family.</text>
</comment>
<dbReference type="Proteomes" id="UP000572754">
    <property type="component" value="Unassembled WGS sequence"/>
</dbReference>
<dbReference type="EMBL" id="JAAQPE010000464">
    <property type="protein sequence ID" value="KAF5662333.1"/>
    <property type="molecule type" value="Genomic_DNA"/>
</dbReference>
<comment type="caution">
    <text evidence="3">The sequence shown here is derived from an EMBL/GenBank/DDBJ whole genome shotgun (WGS) entry which is preliminary data.</text>
</comment>
<evidence type="ECO:0000313" key="4">
    <source>
        <dbReference type="Proteomes" id="UP000572754"/>
    </source>
</evidence>
<dbReference type="PANTHER" id="PTHR48104:SF30">
    <property type="entry name" value="METACASPASE-1"/>
    <property type="match status" value="1"/>
</dbReference>
<evidence type="ECO:0000313" key="3">
    <source>
        <dbReference type="EMBL" id="KAF5662333.1"/>
    </source>
</evidence>
<dbReference type="GO" id="GO:0006508">
    <property type="term" value="P:proteolysis"/>
    <property type="evidence" value="ECO:0007669"/>
    <property type="project" value="InterPro"/>
</dbReference>
<feature type="domain" description="Peptidase C14 caspase" evidence="2">
    <location>
        <begin position="4"/>
        <end position="308"/>
    </location>
</feature>
<protein>
    <submittedName>
        <fullName evidence="3">Caspase domain-containing protein</fullName>
    </submittedName>
</protein>
<proteinExistence type="inferred from homology"/>
<dbReference type="GO" id="GO:0005737">
    <property type="term" value="C:cytoplasm"/>
    <property type="evidence" value="ECO:0007669"/>
    <property type="project" value="TreeGrafter"/>
</dbReference>
<reference evidence="3 4" key="2">
    <citation type="submission" date="2020-05" db="EMBL/GenBank/DDBJ databases">
        <title>Identification and distribution of gene clusters putatively required for synthesis of sphingolipid metabolism inhibitors in phylogenetically diverse species of the filamentous fungus Fusarium.</title>
        <authorList>
            <person name="Kim H.-S."/>
            <person name="Busman M."/>
            <person name="Brown D.W."/>
            <person name="Divon H."/>
            <person name="Uhlig S."/>
            <person name="Proctor R.H."/>
        </authorList>
    </citation>
    <scope>NUCLEOTIDE SEQUENCE [LARGE SCALE GENOMIC DNA]</scope>
    <source>
        <strain evidence="3 4">NRRL 25331</strain>
    </source>
</reference>